<dbReference type="InterPro" id="IPR029069">
    <property type="entry name" value="HotDog_dom_sf"/>
</dbReference>
<dbReference type="CDD" id="cd03441">
    <property type="entry name" value="R_hydratase_like"/>
    <property type="match status" value="1"/>
</dbReference>
<dbReference type="InterPro" id="IPR003965">
    <property type="entry name" value="Fatty_acid_synthase"/>
</dbReference>
<feature type="domain" description="MaoC-like" evidence="1">
    <location>
        <begin position="3"/>
        <end position="73"/>
    </location>
</feature>
<dbReference type="Proteomes" id="UP000670947">
    <property type="component" value="Unassembled WGS sequence"/>
</dbReference>
<sequence length="119" mass="13234">MRRIQITAAAIRGYAELTGDLAPIHLQAEAARQAGYQAPIAHGMYLMGVAQSIYLEEHRTHWIPSYNMKFHRPLVQDTLACFVYEACGDSIQVTIREQDEAGEIIAKGAFIVREGVCSL</sequence>
<proteinExistence type="predicted"/>
<dbReference type="SUPFAM" id="SSF54637">
    <property type="entry name" value="Thioesterase/thiol ester dehydrase-isomerase"/>
    <property type="match status" value="1"/>
</dbReference>
<evidence type="ECO:0000313" key="3">
    <source>
        <dbReference type="Proteomes" id="UP000670947"/>
    </source>
</evidence>
<dbReference type="Gene3D" id="3.10.129.10">
    <property type="entry name" value="Hotdog Thioesterase"/>
    <property type="match status" value="1"/>
</dbReference>
<reference evidence="2 3" key="1">
    <citation type="submission" date="2021-03" db="EMBL/GenBank/DDBJ databases">
        <title>Paenibacillus artemisicola MWE-103 whole genome sequence.</title>
        <authorList>
            <person name="Ham Y.J."/>
        </authorList>
    </citation>
    <scope>NUCLEOTIDE SEQUENCE [LARGE SCALE GENOMIC DNA]</scope>
    <source>
        <strain evidence="2 3">MWE-103</strain>
    </source>
</reference>
<evidence type="ECO:0000259" key="1">
    <source>
        <dbReference type="Pfam" id="PF01575"/>
    </source>
</evidence>
<dbReference type="PANTHER" id="PTHR43841:SF3">
    <property type="entry name" value="(3R)-HYDROXYACYL-ACP DEHYDRATASE SUBUNIT HADB"/>
    <property type="match status" value="1"/>
</dbReference>
<evidence type="ECO:0000313" key="2">
    <source>
        <dbReference type="EMBL" id="MBO7744366.1"/>
    </source>
</evidence>
<dbReference type="InterPro" id="IPR002539">
    <property type="entry name" value="MaoC-like_dom"/>
</dbReference>
<dbReference type="Pfam" id="PF01575">
    <property type="entry name" value="MaoC_dehydratas"/>
    <property type="match status" value="1"/>
</dbReference>
<name>A0ABS3W7S4_9BACL</name>
<accession>A0ABS3W7S4</accession>
<organism evidence="2 3">
    <name type="scientific">Paenibacillus artemisiicola</name>
    <dbReference type="NCBI Taxonomy" id="1172618"/>
    <lineage>
        <taxon>Bacteria</taxon>
        <taxon>Bacillati</taxon>
        <taxon>Bacillota</taxon>
        <taxon>Bacilli</taxon>
        <taxon>Bacillales</taxon>
        <taxon>Paenibacillaceae</taxon>
        <taxon>Paenibacillus</taxon>
    </lineage>
</organism>
<keyword evidence="3" id="KW-1185">Reference proteome</keyword>
<gene>
    <name evidence="2" type="ORF">I8J29_09185</name>
</gene>
<dbReference type="PRINTS" id="PR01483">
    <property type="entry name" value="FASYNTHASE"/>
</dbReference>
<comment type="caution">
    <text evidence="2">The sequence shown here is derived from an EMBL/GenBank/DDBJ whole genome shotgun (WGS) entry which is preliminary data.</text>
</comment>
<dbReference type="EMBL" id="JAGGDJ010000004">
    <property type="protein sequence ID" value="MBO7744366.1"/>
    <property type="molecule type" value="Genomic_DNA"/>
</dbReference>
<dbReference type="PANTHER" id="PTHR43841">
    <property type="entry name" value="3-HYDROXYACYL-THIOESTER DEHYDRATASE HTDX-RELATED"/>
    <property type="match status" value="1"/>
</dbReference>
<protein>
    <submittedName>
        <fullName evidence="2">MaoC family dehydratase</fullName>
    </submittedName>
</protein>